<dbReference type="InterPro" id="IPR001789">
    <property type="entry name" value="Sig_transdc_resp-reg_receiver"/>
</dbReference>
<evidence type="ECO:0000313" key="5">
    <source>
        <dbReference type="EMBL" id="MDX8151069.1"/>
    </source>
</evidence>
<dbReference type="InterPro" id="IPR043128">
    <property type="entry name" value="Rev_trsase/Diguanyl_cyclase"/>
</dbReference>
<dbReference type="SUPFAM" id="SSF55073">
    <property type="entry name" value="Nucleotide cyclase"/>
    <property type="match status" value="1"/>
</dbReference>
<dbReference type="PANTHER" id="PTHR44591:SF3">
    <property type="entry name" value="RESPONSE REGULATORY DOMAIN-CONTAINING PROTEIN"/>
    <property type="match status" value="1"/>
</dbReference>
<dbReference type="InterPro" id="IPR029787">
    <property type="entry name" value="Nucleotide_cyclase"/>
</dbReference>
<evidence type="ECO:0000259" key="4">
    <source>
        <dbReference type="PROSITE" id="PS50887"/>
    </source>
</evidence>
<name>A0ABU4VIV1_9ACTN</name>
<dbReference type="CDD" id="cd17546">
    <property type="entry name" value="REC_hyHK_CKI1_RcsC-like"/>
    <property type="match status" value="1"/>
</dbReference>
<protein>
    <submittedName>
        <fullName evidence="5">Response regulator</fullName>
    </submittedName>
</protein>
<dbReference type="SMART" id="SM00267">
    <property type="entry name" value="GGDEF"/>
    <property type="match status" value="1"/>
</dbReference>
<dbReference type="PANTHER" id="PTHR44591">
    <property type="entry name" value="STRESS RESPONSE REGULATOR PROTEIN 1"/>
    <property type="match status" value="1"/>
</dbReference>
<organism evidence="5 6">
    <name type="scientific">Patulibacter brassicae</name>
    <dbReference type="NCBI Taxonomy" id="1705717"/>
    <lineage>
        <taxon>Bacteria</taxon>
        <taxon>Bacillati</taxon>
        <taxon>Actinomycetota</taxon>
        <taxon>Thermoleophilia</taxon>
        <taxon>Solirubrobacterales</taxon>
        <taxon>Patulibacteraceae</taxon>
        <taxon>Patulibacter</taxon>
    </lineage>
</organism>
<evidence type="ECO:0000256" key="1">
    <source>
        <dbReference type="ARBA" id="ARBA00022553"/>
    </source>
</evidence>
<feature type="domain" description="Response regulatory" evidence="3">
    <location>
        <begin position="31"/>
        <end position="147"/>
    </location>
</feature>
<dbReference type="EMBL" id="JAXAVX010000002">
    <property type="protein sequence ID" value="MDX8151069.1"/>
    <property type="molecule type" value="Genomic_DNA"/>
</dbReference>
<keyword evidence="6" id="KW-1185">Reference proteome</keyword>
<dbReference type="Proteomes" id="UP001277761">
    <property type="component" value="Unassembled WGS sequence"/>
</dbReference>
<reference evidence="5 6" key="1">
    <citation type="submission" date="2023-11" db="EMBL/GenBank/DDBJ databases">
        <authorList>
            <person name="Xu M."/>
            <person name="Jiang T."/>
        </authorList>
    </citation>
    <scope>NUCLEOTIDE SEQUENCE [LARGE SCALE GENOMIC DNA]</scope>
    <source>
        <strain evidence="5 6">SD</strain>
    </source>
</reference>
<feature type="domain" description="GGDEF" evidence="4">
    <location>
        <begin position="180"/>
        <end position="334"/>
    </location>
</feature>
<dbReference type="PROSITE" id="PS50110">
    <property type="entry name" value="RESPONSE_REGULATORY"/>
    <property type="match status" value="1"/>
</dbReference>
<gene>
    <name evidence="5" type="ORF">SK069_05655</name>
</gene>
<accession>A0ABU4VIV1</accession>
<comment type="caution">
    <text evidence="5">The sequence shown here is derived from an EMBL/GenBank/DDBJ whole genome shotgun (WGS) entry which is preliminary data.</text>
</comment>
<evidence type="ECO:0000256" key="2">
    <source>
        <dbReference type="PROSITE-ProRule" id="PRU00169"/>
    </source>
</evidence>
<dbReference type="InterPro" id="IPR000160">
    <property type="entry name" value="GGDEF_dom"/>
</dbReference>
<evidence type="ECO:0000259" key="3">
    <source>
        <dbReference type="PROSITE" id="PS50110"/>
    </source>
</evidence>
<sequence length="336" mass="35556">MPGTAVTSSGIARGTVPSLRATGAVTPERVRVLVVDDDPLAARMITRVLGARGFACDVLHDGREASSVVAAQRPDVVLLDLHMTPIDGFEVLARLQADHRTALTPVIAVTGDRQPETVLALLTAGADDYVGKPFEVDELQARILTATRRRILLGGVSPLTGLPGNVLLTRAVEQRLEAGVAFGFLHADIDHFKPFNDRYGYVRGDEVIRGLAAVLDQAADAVDATDTVIGHIGGDDFAVVAPVDVVVPLAHDAVARFDAMVPGFHDPEDAARGTIVTRDRQGNEVVDGLLSVSIGVARWSADHPRAVKAVADVAAELKHVAKRTAGSQVAVDRRAR</sequence>
<dbReference type="RefSeq" id="WP_319953222.1">
    <property type="nucleotide sequence ID" value="NZ_JAXAVX010000002.1"/>
</dbReference>
<dbReference type="SUPFAM" id="SSF52172">
    <property type="entry name" value="CheY-like"/>
    <property type="match status" value="1"/>
</dbReference>
<dbReference type="Pfam" id="PF00072">
    <property type="entry name" value="Response_reg"/>
    <property type="match status" value="1"/>
</dbReference>
<dbReference type="InterPro" id="IPR050595">
    <property type="entry name" value="Bact_response_regulator"/>
</dbReference>
<dbReference type="SMART" id="SM00448">
    <property type="entry name" value="REC"/>
    <property type="match status" value="1"/>
</dbReference>
<dbReference type="NCBIfam" id="TIGR00254">
    <property type="entry name" value="GGDEF"/>
    <property type="match status" value="1"/>
</dbReference>
<dbReference type="Gene3D" id="3.40.50.2300">
    <property type="match status" value="1"/>
</dbReference>
<dbReference type="Pfam" id="PF00990">
    <property type="entry name" value="GGDEF"/>
    <property type="match status" value="1"/>
</dbReference>
<feature type="modified residue" description="4-aspartylphosphate" evidence="2">
    <location>
        <position position="80"/>
    </location>
</feature>
<evidence type="ECO:0000313" key="6">
    <source>
        <dbReference type="Proteomes" id="UP001277761"/>
    </source>
</evidence>
<dbReference type="InterPro" id="IPR011006">
    <property type="entry name" value="CheY-like_superfamily"/>
</dbReference>
<dbReference type="PROSITE" id="PS50887">
    <property type="entry name" value="GGDEF"/>
    <property type="match status" value="1"/>
</dbReference>
<dbReference type="Gene3D" id="3.30.70.270">
    <property type="match status" value="1"/>
</dbReference>
<keyword evidence="1 2" id="KW-0597">Phosphoprotein</keyword>
<proteinExistence type="predicted"/>